<comment type="caution">
    <text evidence="12">Lacks conserved residue(s) required for the propagation of feature annotation.</text>
</comment>
<evidence type="ECO:0000256" key="2">
    <source>
        <dbReference type="ARBA" id="ARBA00005120"/>
    </source>
</evidence>
<name>A0A7X0F894_9HYPH</name>
<comment type="pathway">
    <text evidence="2 12">Amino-acid biosynthesis; L-lysine biosynthesis via DAP pathway; (S)-tetrahydrodipicolinate from L-aspartate: step 3/4.</text>
</comment>
<dbReference type="EMBL" id="JACHOU010000005">
    <property type="protein sequence ID" value="MBB6354954.1"/>
    <property type="molecule type" value="Genomic_DNA"/>
</dbReference>
<keyword evidence="5 12" id="KW-0963">Cytoplasm</keyword>
<feature type="site" description="Part of a proton relay during catalysis" evidence="12">
    <location>
        <position position="114"/>
    </location>
</feature>
<dbReference type="Pfam" id="PF00701">
    <property type="entry name" value="DHDPS"/>
    <property type="match status" value="1"/>
</dbReference>
<feature type="binding site" evidence="12 14">
    <location>
        <position position="210"/>
    </location>
    <ligand>
        <name>pyruvate</name>
        <dbReference type="ChEBI" id="CHEBI:15361"/>
    </ligand>
</feature>
<accession>A0A7X0F894</accession>
<evidence type="ECO:0000256" key="12">
    <source>
        <dbReference type="HAMAP-Rule" id="MF_00418"/>
    </source>
</evidence>
<dbReference type="GO" id="GO:0008840">
    <property type="term" value="F:4-hydroxy-tetrahydrodipicolinate synthase activity"/>
    <property type="evidence" value="ECO:0007669"/>
    <property type="project" value="UniProtKB-UniRule"/>
</dbReference>
<sequence length="327" mass="34433">MTIDPIRARISGALTALVTPFRDGEVDLKSLAALVDWQIAEGIDGLVVCGTTGEAPTLSWHERILVIRKTVQVAAGRVPVIVGTGTNSTESTIAFTAAARDFGADAALVVTPYYNKPSQSGMVRHFETVAAKVELPILVCNVPSRTGVDLAPATIERLAAIPGIVGFKDATGDLSRIMTLARCHGDRFIWLSGHDATAFGYNTMGGNGTISVVANIAPRLCAEMHAACRRGDPHAARSLHNCLRPLIAALELETNPVPVKHALHLLGRTRPDVRLPLVEVELETASAIGDALQAFDGRWTEGISGAARAAGTMGPAAVTGGSQRTRI</sequence>
<dbReference type="SUPFAM" id="SSF51569">
    <property type="entry name" value="Aldolase"/>
    <property type="match status" value="1"/>
</dbReference>
<dbReference type="AlphaFoldDB" id="A0A7X0F894"/>
<feature type="active site" description="Schiff-base intermediate with substrate" evidence="12">
    <location>
        <position position="168"/>
    </location>
</feature>
<dbReference type="HAMAP" id="MF_00418">
    <property type="entry name" value="DapA"/>
    <property type="match status" value="1"/>
</dbReference>
<dbReference type="UniPathway" id="UPA00034">
    <property type="reaction ID" value="UER00017"/>
</dbReference>
<dbReference type="PRINTS" id="PR00146">
    <property type="entry name" value="DHPICSNTHASE"/>
</dbReference>
<dbReference type="Proteomes" id="UP000536262">
    <property type="component" value="Unassembled WGS sequence"/>
</dbReference>
<organism evidence="15 16">
    <name type="scientific">Aminobacter aganoensis</name>
    <dbReference type="NCBI Taxonomy" id="83264"/>
    <lineage>
        <taxon>Bacteria</taxon>
        <taxon>Pseudomonadati</taxon>
        <taxon>Pseudomonadota</taxon>
        <taxon>Alphaproteobacteria</taxon>
        <taxon>Hyphomicrobiales</taxon>
        <taxon>Phyllobacteriaceae</taxon>
        <taxon>Aminobacter</taxon>
    </lineage>
</organism>
<dbReference type="InterPro" id="IPR005263">
    <property type="entry name" value="DapA"/>
</dbReference>
<evidence type="ECO:0000256" key="11">
    <source>
        <dbReference type="ARBA" id="ARBA00047836"/>
    </source>
</evidence>
<comment type="caution">
    <text evidence="12">Was originally thought to be a dihydrodipicolinate synthase (DHDPS), catalyzing the condensation of (S)-aspartate-beta-semialdehyde [(S)-ASA] and pyruvate to dihydrodipicolinate (DHDP). However, it was shown in E.coli that the product of the enzymatic reaction is not dihydrodipicolinate but in fact (4S)-4-hydroxy-2,3,4,5-tetrahydro-(2S)-dipicolinic acid (HTPA), and that the consecutive dehydration reaction leading to DHDP is not spontaneous but catalyzed by DapB.</text>
</comment>
<dbReference type="PANTHER" id="PTHR12128">
    <property type="entry name" value="DIHYDRODIPICOLINATE SYNTHASE"/>
    <property type="match status" value="1"/>
</dbReference>
<comment type="subunit">
    <text evidence="12">Homotetramer; dimer of dimers.</text>
</comment>
<dbReference type="InterPro" id="IPR002220">
    <property type="entry name" value="DapA-like"/>
</dbReference>
<feature type="site" description="Part of a proton relay during catalysis" evidence="12">
    <location>
        <position position="51"/>
    </location>
</feature>
<reference evidence="15 16" key="1">
    <citation type="submission" date="2020-08" db="EMBL/GenBank/DDBJ databases">
        <title>Genomic Encyclopedia of Type Strains, Phase IV (KMG-IV): sequencing the most valuable type-strain genomes for metagenomic binning, comparative biology and taxonomic classification.</title>
        <authorList>
            <person name="Goeker M."/>
        </authorList>
    </citation>
    <scope>NUCLEOTIDE SEQUENCE [LARGE SCALE GENOMIC DNA]</scope>
    <source>
        <strain evidence="15 16">DSM 7051</strain>
    </source>
</reference>
<comment type="caution">
    <text evidence="15">The sequence shown here is derived from an EMBL/GenBank/DDBJ whole genome shotgun (WGS) entry which is preliminary data.</text>
</comment>
<feature type="binding site" evidence="12 14">
    <location>
        <position position="52"/>
    </location>
    <ligand>
        <name>pyruvate</name>
        <dbReference type="ChEBI" id="CHEBI:15361"/>
    </ligand>
</feature>
<evidence type="ECO:0000256" key="1">
    <source>
        <dbReference type="ARBA" id="ARBA00003294"/>
    </source>
</evidence>
<keyword evidence="16" id="KW-1185">Reference proteome</keyword>
<dbReference type="CDD" id="cd00950">
    <property type="entry name" value="DHDPS"/>
    <property type="match status" value="1"/>
</dbReference>
<dbReference type="GO" id="GO:0005737">
    <property type="term" value="C:cytoplasm"/>
    <property type="evidence" value="ECO:0007669"/>
    <property type="project" value="UniProtKB-SubCell"/>
</dbReference>
<comment type="subcellular location">
    <subcellularLocation>
        <location evidence="12">Cytoplasm</location>
    </subcellularLocation>
</comment>
<dbReference type="PANTHER" id="PTHR12128:SF66">
    <property type="entry name" value="4-HYDROXY-2-OXOGLUTARATE ALDOLASE, MITOCHONDRIAL"/>
    <property type="match status" value="1"/>
</dbReference>
<dbReference type="SMART" id="SM01130">
    <property type="entry name" value="DHDPS"/>
    <property type="match status" value="1"/>
</dbReference>
<protein>
    <recommendedName>
        <fullName evidence="4 12">4-hydroxy-tetrahydrodipicolinate synthase</fullName>
        <shortName evidence="12">HTPA synthase</shortName>
        <ecNumber evidence="4 12">4.3.3.7</ecNumber>
    </recommendedName>
</protein>
<dbReference type="InterPro" id="IPR013785">
    <property type="entry name" value="Aldolase_TIM"/>
</dbReference>
<evidence type="ECO:0000256" key="10">
    <source>
        <dbReference type="ARBA" id="ARBA00023270"/>
    </source>
</evidence>
<keyword evidence="10 12" id="KW-0704">Schiff base</keyword>
<keyword evidence="7 12" id="KW-0220">Diaminopimelate biosynthesis</keyword>
<evidence type="ECO:0000256" key="9">
    <source>
        <dbReference type="ARBA" id="ARBA00023239"/>
    </source>
</evidence>
<evidence type="ECO:0000313" key="15">
    <source>
        <dbReference type="EMBL" id="MBB6354954.1"/>
    </source>
</evidence>
<keyword evidence="9 12" id="KW-0456">Lyase</keyword>
<proteinExistence type="inferred from homology"/>
<evidence type="ECO:0000313" key="16">
    <source>
        <dbReference type="Proteomes" id="UP000536262"/>
    </source>
</evidence>
<evidence type="ECO:0000256" key="5">
    <source>
        <dbReference type="ARBA" id="ARBA00022490"/>
    </source>
</evidence>
<dbReference type="Gene3D" id="3.20.20.70">
    <property type="entry name" value="Aldolase class I"/>
    <property type="match status" value="1"/>
</dbReference>
<comment type="similarity">
    <text evidence="3 12 13">Belongs to the DapA family.</text>
</comment>
<evidence type="ECO:0000256" key="14">
    <source>
        <dbReference type="PIRSR" id="PIRSR001365-2"/>
    </source>
</evidence>
<evidence type="ECO:0000256" key="7">
    <source>
        <dbReference type="ARBA" id="ARBA00022915"/>
    </source>
</evidence>
<gene>
    <name evidence="12" type="primary">dapA</name>
    <name evidence="15" type="ORF">GGR00_002750</name>
</gene>
<dbReference type="NCBIfam" id="TIGR00674">
    <property type="entry name" value="dapA"/>
    <property type="match status" value="1"/>
</dbReference>
<evidence type="ECO:0000256" key="3">
    <source>
        <dbReference type="ARBA" id="ARBA00007592"/>
    </source>
</evidence>
<evidence type="ECO:0000256" key="13">
    <source>
        <dbReference type="PIRNR" id="PIRNR001365"/>
    </source>
</evidence>
<dbReference type="InterPro" id="IPR020624">
    <property type="entry name" value="Schiff_base-form_aldolases_CS"/>
</dbReference>
<keyword evidence="8 12" id="KW-0457">Lysine biosynthesis</keyword>
<dbReference type="GO" id="GO:0019877">
    <property type="term" value="P:diaminopimelate biosynthetic process"/>
    <property type="evidence" value="ECO:0007669"/>
    <property type="project" value="UniProtKB-UniRule"/>
</dbReference>
<dbReference type="PIRSF" id="PIRSF001365">
    <property type="entry name" value="DHDPS"/>
    <property type="match status" value="1"/>
</dbReference>
<dbReference type="RefSeq" id="WP_184699687.1">
    <property type="nucleotide sequence ID" value="NZ_BAABEG010000001.1"/>
</dbReference>
<keyword evidence="6 12" id="KW-0028">Amino-acid biosynthesis</keyword>
<evidence type="ECO:0000256" key="6">
    <source>
        <dbReference type="ARBA" id="ARBA00022605"/>
    </source>
</evidence>
<dbReference type="GO" id="GO:0009089">
    <property type="term" value="P:lysine biosynthetic process via diaminopimelate"/>
    <property type="evidence" value="ECO:0007669"/>
    <property type="project" value="UniProtKB-UniRule"/>
</dbReference>
<comment type="catalytic activity">
    <reaction evidence="11 12">
        <text>L-aspartate 4-semialdehyde + pyruvate = (2S,4S)-4-hydroxy-2,3,4,5-tetrahydrodipicolinate + H2O + H(+)</text>
        <dbReference type="Rhea" id="RHEA:34171"/>
        <dbReference type="ChEBI" id="CHEBI:15361"/>
        <dbReference type="ChEBI" id="CHEBI:15377"/>
        <dbReference type="ChEBI" id="CHEBI:15378"/>
        <dbReference type="ChEBI" id="CHEBI:67139"/>
        <dbReference type="ChEBI" id="CHEBI:537519"/>
        <dbReference type="EC" id="4.3.3.7"/>
    </reaction>
</comment>
<evidence type="ECO:0000256" key="8">
    <source>
        <dbReference type="ARBA" id="ARBA00023154"/>
    </source>
</evidence>
<evidence type="ECO:0000256" key="4">
    <source>
        <dbReference type="ARBA" id="ARBA00012086"/>
    </source>
</evidence>
<dbReference type="PROSITE" id="PS00665">
    <property type="entry name" value="DHDPS_1"/>
    <property type="match status" value="1"/>
</dbReference>
<dbReference type="EC" id="4.3.3.7" evidence="4 12"/>
<comment type="function">
    <text evidence="1 12">Catalyzes the condensation of (S)-aspartate-beta-semialdehyde [(S)-ASA] and pyruvate to 4-hydroxy-tetrahydrodipicolinate (HTPA).</text>
</comment>